<sequence length="1225" mass="137343">MNFNSIRLESAVARFEEVAVSVALRGRRFRRDRDLRIILAQAIHGAVAVRQKLDVLSSLGGSLEASLLRSIHSLASRAAVSKVINIFFGSAFHCQQAFFLKLDPPLLLKGKIQQIKKCMYQAKGFDWNALVLVRIFGNFLSRYLAFCYTLRLGCDKKWGSCQGVYCLHAAGSVASAHLCGHDHGNPLNGIRNSSQMSSLALRSLRYSANRYLASLFSRKEIGWELGVSQYEELVSLVLIQDGEPNDRMIGKLCDYASKNPIRIPKITNYLEQRFYKELRNEHFSLAKVVPCVYRKLLASCKEQMPLYATSLLSIVQILLDQTQQDDMCILGCLTLVDFLNNQVDSTYMFNVEGFIPKLCELSREVGEDDRGLRLRSAGLQALSSMGQVATVLFMGEYSHISMNFDDIVEVILDNYEVPQIGSDNSKHDFQSIHDQNKWAEEVVRVEDNVSSFQDSWKKVLTVHQIINVELDATVDLTKCPAHWSKVCLHNMSKLAKEATTVRRVLDPLFRKLDSGRYWSPEKGVACSVLSELQVLMENSGQNNDMLISTLIKHLDHKNTGKQLIMQVNIVNVAAHLTLQAKLQASLSVITSISDLIRHLRKCLQFSIEASNMDDEDSERWNSVLHFAVENCIRKLVNKVGDVGPIIDMMAVLLENIPTTTTVARATVSSVYRACQLVASIPDLSYQKKAFPDALFHQLLLAMSHPEHDIRVGSHRIFSSVLTPTIVCPWSTPVIPLSFNGYDPKGTHLVALSGYASSRIILEKLRFKNSDVNESLVNVKEKNEATGKRMEVELQNSYASSEQYRVDPCQNKSQSMAFLHHDNSTEGNATGRLAEEVGAVTSLAELILMRLSSHQLGLLLSSIWVQAMSPENTPANFEALAHTCNLNSSHVVLVRCFQLAFSLRKIALEIKNPLQPSRRRCLYTLATSMLIFSARVGDIPDVITSVKMDTMVDPHLCLIEEGRLQEIESCSYIYGSEEDDIAAMELLEKVENDTQLKEAVISQLTKKFESLPKGKLICVREQMLQEFSPDDTLPTGAPLFMETSYPSSPLFQNGHQSFEEVMTPTFLEDADPFSEAFRRQSDGKMPESMKNFDVLNVNQLIESMSKPNDDDYPQTQVNETAQQVASSPTPTIPVPYDQMKSQCEALMNGKKEKMLVLRSFKQPQVDCRVMPEEEIPDAVDANLATALRSIEEEQALHSNPLPNECEESFRLPAATPYDKFLKAAGC</sequence>
<accession>A0A8J5HBN6</accession>
<evidence type="ECO:0008006" key="3">
    <source>
        <dbReference type="Google" id="ProtNLM"/>
    </source>
</evidence>
<protein>
    <recommendedName>
        <fullName evidence="3">ARM repeat superfamily protein</fullName>
    </recommendedName>
</protein>
<gene>
    <name evidence="1" type="ORF">ZIOFF_017409</name>
</gene>
<organism evidence="1 2">
    <name type="scientific">Zingiber officinale</name>
    <name type="common">Ginger</name>
    <name type="synonym">Amomum zingiber</name>
    <dbReference type="NCBI Taxonomy" id="94328"/>
    <lineage>
        <taxon>Eukaryota</taxon>
        <taxon>Viridiplantae</taxon>
        <taxon>Streptophyta</taxon>
        <taxon>Embryophyta</taxon>
        <taxon>Tracheophyta</taxon>
        <taxon>Spermatophyta</taxon>
        <taxon>Magnoliopsida</taxon>
        <taxon>Liliopsida</taxon>
        <taxon>Zingiberales</taxon>
        <taxon>Zingiberaceae</taxon>
        <taxon>Zingiber</taxon>
    </lineage>
</organism>
<dbReference type="Proteomes" id="UP000734854">
    <property type="component" value="Unassembled WGS sequence"/>
</dbReference>
<dbReference type="InterPro" id="IPR049152">
    <property type="entry name" value="EFR3-like_ARM"/>
</dbReference>
<name>A0A8J5HBN6_ZINOF</name>
<dbReference type="PANTHER" id="PTHR46087">
    <property type="entry name" value="PUTATIVE, EXPRESSED-RELATED"/>
    <property type="match status" value="1"/>
</dbReference>
<dbReference type="EMBL" id="JACMSC010000005">
    <property type="protein sequence ID" value="KAG6520360.1"/>
    <property type="molecule type" value="Genomic_DNA"/>
</dbReference>
<dbReference type="InterPro" id="IPR055296">
    <property type="entry name" value="SRL2-like"/>
</dbReference>
<comment type="caution">
    <text evidence="1">The sequence shown here is derived from an EMBL/GenBank/DDBJ whole genome shotgun (WGS) entry which is preliminary data.</text>
</comment>
<dbReference type="InterPro" id="IPR016024">
    <property type="entry name" value="ARM-type_fold"/>
</dbReference>
<evidence type="ECO:0000313" key="1">
    <source>
        <dbReference type="EMBL" id="KAG6520360.1"/>
    </source>
</evidence>
<dbReference type="Pfam" id="PF21052">
    <property type="entry name" value="EFR3_ARM"/>
    <property type="match status" value="1"/>
</dbReference>
<reference evidence="1 2" key="1">
    <citation type="submission" date="2020-08" db="EMBL/GenBank/DDBJ databases">
        <title>Plant Genome Project.</title>
        <authorList>
            <person name="Zhang R.-G."/>
        </authorList>
    </citation>
    <scope>NUCLEOTIDE SEQUENCE [LARGE SCALE GENOMIC DNA]</scope>
    <source>
        <tissue evidence="1">Rhizome</tissue>
    </source>
</reference>
<proteinExistence type="predicted"/>
<dbReference type="AlphaFoldDB" id="A0A8J5HBN6"/>
<dbReference type="PANTHER" id="PTHR46087:SF1">
    <property type="entry name" value="ARM REPEAT SUPERFAMILY PROTEIN"/>
    <property type="match status" value="1"/>
</dbReference>
<keyword evidence="2" id="KW-1185">Reference proteome</keyword>
<evidence type="ECO:0000313" key="2">
    <source>
        <dbReference type="Proteomes" id="UP000734854"/>
    </source>
</evidence>
<dbReference type="SUPFAM" id="SSF48371">
    <property type="entry name" value="ARM repeat"/>
    <property type="match status" value="1"/>
</dbReference>